<keyword evidence="1" id="KW-1133">Transmembrane helix</keyword>
<gene>
    <name evidence="2" type="ORF">Pan241w_00630</name>
</gene>
<accession>A0A517R7Z3</accession>
<protein>
    <submittedName>
        <fullName evidence="2">Uncharacterized protein</fullName>
    </submittedName>
</protein>
<sequence>MNAPSTDNQRWRKILQTPVSQLLRGQITGPQSPLEQLDTASLPDAVVESIRAITDRLSGRFQFKAARQLVKSSKAVLQEGCAESQLVEQLSEPESIAALIQVTGKTDWILQTPLPARMWPTVSALVGQKHVRKSAARKVLSHVCRSFQWQLDAGRTPEALIEANGDAISLGGLLYETKSVAPLLDFSLPESLSSVVLDVVRQTRLWPEEKLDTARELCAHFADGLEQGETEDALIKSFGSPKTTARLIRRARLRNRPFAWRARRRTWQTMVILMIAVLVPWSVLTVRFLVAKPTITFDLIQEADDLSRAVPRQERAWPLYLQGFSKYTKDDQAQFGKLRLTGLMEGPASEDWPDAKEFLKKYVAVVELYLQATRRPKLGFINRPNVNDLGKYRELNRPFEVNAVDKEEIYILLPQTQELSFKVVPLLNGAIYLAAEEGDGERCLQLLRARINVASHYRQTGPYVICQIGANGLIGSAAQLAQQIVVRYPDLFTDKQLTTLFQKIKDTPIKPLDFEPSKRWIENLIQNSYTDDGNGNGRFTLRGFQILSDLADGSPEKQKWLQSVIPALLKQNTSQDPASSSLFQAIAGPLATRIADRKEMQRELLYLNQLLWEARIEQSDAAKTAYMSEYLRLLESPQSRLKYIYALMILPYSESTDYWTSTDQASLERVAALTIIAAEQYRREHGQFPQTIEALVPQYFAQVPLDPFTHKPLPYAVKDERPVIESARLKNSGEE</sequence>
<dbReference type="EMBL" id="CP036269">
    <property type="protein sequence ID" value="QDT40010.1"/>
    <property type="molecule type" value="Genomic_DNA"/>
</dbReference>
<keyword evidence="1" id="KW-0472">Membrane</keyword>
<feature type="transmembrane region" description="Helical" evidence="1">
    <location>
        <begin position="270"/>
        <end position="290"/>
    </location>
</feature>
<organism evidence="2 3">
    <name type="scientific">Gimesia alba</name>
    <dbReference type="NCBI Taxonomy" id="2527973"/>
    <lineage>
        <taxon>Bacteria</taxon>
        <taxon>Pseudomonadati</taxon>
        <taxon>Planctomycetota</taxon>
        <taxon>Planctomycetia</taxon>
        <taxon>Planctomycetales</taxon>
        <taxon>Planctomycetaceae</taxon>
        <taxon>Gimesia</taxon>
    </lineage>
</organism>
<dbReference type="OrthoDB" id="233038at2"/>
<reference evidence="2 3" key="1">
    <citation type="submission" date="2019-02" db="EMBL/GenBank/DDBJ databases">
        <title>Deep-cultivation of Planctomycetes and their phenomic and genomic characterization uncovers novel biology.</title>
        <authorList>
            <person name="Wiegand S."/>
            <person name="Jogler M."/>
            <person name="Boedeker C."/>
            <person name="Pinto D."/>
            <person name="Vollmers J."/>
            <person name="Rivas-Marin E."/>
            <person name="Kohn T."/>
            <person name="Peeters S.H."/>
            <person name="Heuer A."/>
            <person name="Rast P."/>
            <person name="Oberbeckmann S."/>
            <person name="Bunk B."/>
            <person name="Jeske O."/>
            <person name="Meyerdierks A."/>
            <person name="Storesund J.E."/>
            <person name="Kallscheuer N."/>
            <person name="Luecker S."/>
            <person name="Lage O.M."/>
            <person name="Pohl T."/>
            <person name="Merkel B.J."/>
            <person name="Hornburger P."/>
            <person name="Mueller R.-W."/>
            <person name="Bruemmer F."/>
            <person name="Labrenz M."/>
            <person name="Spormann A.M."/>
            <person name="Op den Camp H."/>
            <person name="Overmann J."/>
            <person name="Amann R."/>
            <person name="Jetten M.S.M."/>
            <person name="Mascher T."/>
            <person name="Medema M.H."/>
            <person name="Devos D.P."/>
            <person name="Kaster A.-K."/>
            <person name="Ovreas L."/>
            <person name="Rohde M."/>
            <person name="Galperin M.Y."/>
            <person name="Jogler C."/>
        </authorList>
    </citation>
    <scope>NUCLEOTIDE SEQUENCE [LARGE SCALE GENOMIC DNA]</scope>
    <source>
        <strain evidence="2 3">Pan241w</strain>
    </source>
</reference>
<keyword evidence="1" id="KW-0812">Transmembrane</keyword>
<evidence type="ECO:0000313" key="3">
    <source>
        <dbReference type="Proteomes" id="UP000317171"/>
    </source>
</evidence>
<dbReference type="Proteomes" id="UP000317171">
    <property type="component" value="Chromosome"/>
</dbReference>
<evidence type="ECO:0000313" key="2">
    <source>
        <dbReference type="EMBL" id="QDT40010.1"/>
    </source>
</evidence>
<evidence type="ECO:0000256" key="1">
    <source>
        <dbReference type="SAM" id="Phobius"/>
    </source>
</evidence>
<dbReference type="KEGG" id="gaz:Pan241w_00630"/>
<dbReference type="RefSeq" id="WP_145209247.1">
    <property type="nucleotide sequence ID" value="NZ_CP036269.1"/>
</dbReference>
<name>A0A517R7Z3_9PLAN</name>
<dbReference type="AlphaFoldDB" id="A0A517R7Z3"/>
<proteinExistence type="predicted"/>
<keyword evidence="3" id="KW-1185">Reference proteome</keyword>